<keyword evidence="3" id="KW-1185">Reference proteome</keyword>
<evidence type="ECO:0000259" key="1">
    <source>
        <dbReference type="PROSITE" id="PS50878"/>
    </source>
</evidence>
<dbReference type="GO" id="GO:0071897">
    <property type="term" value="P:DNA biosynthetic process"/>
    <property type="evidence" value="ECO:0007669"/>
    <property type="project" value="UniProtKB-ARBA"/>
</dbReference>
<name>A0AAU9TXG0_EUPED</name>
<evidence type="ECO:0000313" key="3">
    <source>
        <dbReference type="Proteomes" id="UP001153954"/>
    </source>
</evidence>
<dbReference type="InterPro" id="IPR000477">
    <property type="entry name" value="RT_dom"/>
</dbReference>
<dbReference type="PANTHER" id="PTHR33332">
    <property type="entry name" value="REVERSE TRANSCRIPTASE DOMAIN-CONTAINING PROTEIN"/>
    <property type="match status" value="1"/>
</dbReference>
<dbReference type="PROSITE" id="PS50878">
    <property type="entry name" value="RT_POL"/>
    <property type="match status" value="1"/>
</dbReference>
<protein>
    <recommendedName>
        <fullName evidence="1">Reverse transcriptase domain-containing protein</fullName>
    </recommendedName>
</protein>
<comment type="caution">
    <text evidence="2">The sequence shown here is derived from an EMBL/GenBank/DDBJ whole genome shotgun (WGS) entry which is preliminary data.</text>
</comment>
<dbReference type="CDD" id="cd01650">
    <property type="entry name" value="RT_nLTR_like"/>
    <property type="match status" value="1"/>
</dbReference>
<proteinExistence type="predicted"/>
<dbReference type="EMBL" id="CAKOGL010000010">
    <property type="protein sequence ID" value="CAH2091002.1"/>
    <property type="molecule type" value="Genomic_DNA"/>
</dbReference>
<dbReference type="Pfam" id="PF00078">
    <property type="entry name" value="RVT_1"/>
    <property type="match status" value="1"/>
</dbReference>
<dbReference type="SUPFAM" id="SSF56672">
    <property type="entry name" value="DNA/RNA polymerases"/>
    <property type="match status" value="1"/>
</dbReference>
<dbReference type="AlphaFoldDB" id="A0AAU9TXG0"/>
<dbReference type="Proteomes" id="UP001153954">
    <property type="component" value="Unassembled WGS sequence"/>
</dbReference>
<reference evidence="2" key="1">
    <citation type="submission" date="2022-03" db="EMBL/GenBank/DDBJ databases">
        <authorList>
            <person name="Tunstrom K."/>
        </authorList>
    </citation>
    <scope>NUCLEOTIDE SEQUENCE</scope>
</reference>
<gene>
    <name evidence="2" type="ORF">EEDITHA_LOCUS6903</name>
</gene>
<evidence type="ECO:0000313" key="2">
    <source>
        <dbReference type="EMBL" id="CAH2091002.1"/>
    </source>
</evidence>
<sequence>MVILVLDEIMPTICHIFNFSLTSKTFPNAWRLANVLPIPKLSNPSLPSHYRPISILPFLSKILERIIHFQLTLFIIRHNILTPYQSGFRPGHSTVTALTKVFDDIRFGMDNRQVTILALLDFSNAFNTVDHEILLAILESINISTDVIDWFHSYLSGRQQRIRIGDRYSSFCRLSAGVPQGSVLSPLLFSIFINTVTELLTLSFHLYADDLQIYLTTPVEGIAEAIGTLNDDLCSIYLLFMIYSI</sequence>
<accession>A0AAU9TXG0</accession>
<feature type="domain" description="Reverse transcriptase" evidence="1">
    <location>
        <begin position="19"/>
        <end position="245"/>
    </location>
</feature>
<dbReference type="InterPro" id="IPR043502">
    <property type="entry name" value="DNA/RNA_pol_sf"/>
</dbReference>
<organism evidence="2 3">
    <name type="scientific">Euphydryas editha</name>
    <name type="common">Edith's checkerspot</name>
    <dbReference type="NCBI Taxonomy" id="104508"/>
    <lineage>
        <taxon>Eukaryota</taxon>
        <taxon>Metazoa</taxon>
        <taxon>Ecdysozoa</taxon>
        <taxon>Arthropoda</taxon>
        <taxon>Hexapoda</taxon>
        <taxon>Insecta</taxon>
        <taxon>Pterygota</taxon>
        <taxon>Neoptera</taxon>
        <taxon>Endopterygota</taxon>
        <taxon>Lepidoptera</taxon>
        <taxon>Glossata</taxon>
        <taxon>Ditrysia</taxon>
        <taxon>Papilionoidea</taxon>
        <taxon>Nymphalidae</taxon>
        <taxon>Nymphalinae</taxon>
        <taxon>Euphydryas</taxon>
    </lineage>
</organism>